<accession>A0A3P7S1G1</accession>
<name>A0A3P7S1G1_9FIRM</name>
<dbReference type="RefSeq" id="WP_125137642.1">
    <property type="nucleotide sequence ID" value="NZ_LR130778.1"/>
</dbReference>
<organism evidence="2 3">
    <name type="scientific">Petrocella atlantisensis</name>
    <dbReference type="NCBI Taxonomy" id="2173034"/>
    <lineage>
        <taxon>Bacteria</taxon>
        <taxon>Bacillati</taxon>
        <taxon>Bacillota</taxon>
        <taxon>Clostridia</taxon>
        <taxon>Lachnospirales</taxon>
        <taxon>Vallitaleaceae</taxon>
        <taxon>Petrocella</taxon>
    </lineage>
</organism>
<gene>
    <name evidence="2" type="ORF">PATL70BA_2620</name>
</gene>
<dbReference type="AlphaFoldDB" id="A0A3P7S1G1"/>
<dbReference type="OrthoDB" id="9796740at2"/>
<keyword evidence="2" id="KW-0969">Cilium</keyword>
<dbReference type="InterPro" id="IPR019301">
    <property type="entry name" value="Flagellar_prot_FlgJ_N"/>
</dbReference>
<sequence length="113" mass="12891">MEISGLGSSFLNTLTSAETTKSKVEDENFQNIIKKAMEDKDDEALKDACAEFESYYLNKVFSEMRKSIPKSGLYEESQGRNIYEDMLYEAYSKEISKGQGAGIKDMLYQQLKK</sequence>
<feature type="domain" description="Flagellar protein FlgJ N-terminal" evidence="1">
    <location>
        <begin position="63"/>
        <end position="110"/>
    </location>
</feature>
<proteinExistence type="predicted"/>
<dbReference type="EMBL" id="LR130778">
    <property type="protein sequence ID" value="VDN48522.1"/>
    <property type="molecule type" value="Genomic_DNA"/>
</dbReference>
<evidence type="ECO:0000259" key="1">
    <source>
        <dbReference type="Pfam" id="PF10135"/>
    </source>
</evidence>
<evidence type="ECO:0000313" key="3">
    <source>
        <dbReference type="Proteomes" id="UP000279029"/>
    </source>
</evidence>
<protein>
    <submittedName>
        <fullName evidence="2">Flagellar biosynthesis protein FlgJ</fullName>
    </submittedName>
</protein>
<dbReference type="Proteomes" id="UP000279029">
    <property type="component" value="Chromosome"/>
</dbReference>
<reference evidence="2 3" key="1">
    <citation type="submission" date="2018-09" db="EMBL/GenBank/DDBJ databases">
        <authorList>
            <person name="Postec A."/>
        </authorList>
    </citation>
    <scope>NUCLEOTIDE SEQUENCE [LARGE SCALE GENOMIC DNA]</scope>
    <source>
        <strain evidence="2">70B-A</strain>
    </source>
</reference>
<keyword evidence="2" id="KW-0966">Cell projection</keyword>
<keyword evidence="3" id="KW-1185">Reference proteome</keyword>
<evidence type="ECO:0000313" key="2">
    <source>
        <dbReference type="EMBL" id="VDN48522.1"/>
    </source>
</evidence>
<dbReference type="Pfam" id="PF10135">
    <property type="entry name" value="Rod-binding"/>
    <property type="match status" value="1"/>
</dbReference>
<keyword evidence="2" id="KW-0282">Flagellum</keyword>
<dbReference type="KEGG" id="cbar:PATL70BA_2620"/>